<dbReference type="OrthoDB" id="9785276at2"/>
<feature type="binding site" evidence="5">
    <location>
        <position position="80"/>
    </location>
    <ligand>
        <name>FAD</name>
        <dbReference type="ChEBI" id="CHEBI:57692"/>
    </ligand>
</feature>
<evidence type="ECO:0000256" key="3">
    <source>
        <dbReference type="ARBA" id="ARBA00022630"/>
    </source>
</evidence>
<dbReference type="SUPFAM" id="SSF54373">
    <property type="entry name" value="FAD-linked reductases, C-terminal domain"/>
    <property type="match status" value="1"/>
</dbReference>
<keyword evidence="3" id="KW-0285">Flavoprotein</keyword>
<evidence type="ECO:0000256" key="4">
    <source>
        <dbReference type="ARBA" id="ARBA00022827"/>
    </source>
</evidence>
<dbReference type="Pfam" id="PF00732">
    <property type="entry name" value="GMC_oxred_N"/>
    <property type="match status" value="1"/>
</dbReference>
<dbReference type="Pfam" id="PF05199">
    <property type="entry name" value="GMC_oxred_C"/>
    <property type="match status" value="1"/>
</dbReference>
<proteinExistence type="inferred from homology"/>
<dbReference type="Gene3D" id="3.50.50.60">
    <property type="entry name" value="FAD/NAD(P)-binding domain"/>
    <property type="match status" value="1"/>
</dbReference>
<name>A0A5B8V7C2_9BACT</name>
<dbReference type="AlphaFoldDB" id="A0A5B8V7C2"/>
<evidence type="ECO:0000256" key="1">
    <source>
        <dbReference type="ARBA" id="ARBA00001974"/>
    </source>
</evidence>
<feature type="binding site" evidence="5">
    <location>
        <position position="215"/>
    </location>
    <ligand>
        <name>FAD</name>
        <dbReference type="ChEBI" id="CHEBI:57692"/>
    </ligand>
</feature>
<dbReference type="RefSeq" id="WP_147188613.1">
    <property type="nucleotide sequence ID" value="NZ_CP042435.1"/>
</dbReference>
<dbReference type="GO" id="GO:0016614">
    <property type="term" value="F:oxidoreductase activity, acting on CH-OH group of donors"/>
    <property type="evidence" value="ECO:0007669"/>
    <property type="project" value="InterPro"/>
</dbReference>
<evidence type="ECO:0000313" key="8">
    <source>
        <dbReference type="Proteomes" id="UP000321533"/>
    </source>
</evidence>
<dbReference type="InterPro" id="IPR036188">
    <property type="entry name" value="FAD/NAD-bd_sf"/>
</dbReference>
<dbReference type="InterPro" id="IPR000172">
    <property type="entry name" value="GMC_OxRdtase_N"/>
</dbReference>
<dbReference type="InterPro" id="IPR007867">
    <property type="entry name" value="GMC_OxRtase_C"/>
</dbReference>
<dbReference type="SUPFAM" id="SSF51905">
    <property type="entry name" value="FAD/NAD(P)-binding domain"/>
    <property type="match status" value="1"/>
</dbReference>
<dbReference type="Gene3D" id="3.30.560.10">
    <property type="entry name" value="Glucose Oxidase, domain 3"/>
    <property type="match status" value="1"/>
</dbReference>
<feature type="domain" description="Glucose-methanol-choline oxidoreductase N-terminal" evidence="6">
    <location>
        <begin position="251"/>
        <end position="265"/>
    </location>
</feature>
<keyword evidence="4 5" id="KW-0274">FAD</keyword>
<evidence type="ECO:0000313" key="7">
    <source>
        <dbReference type="EMBL" id="QEC66813.1"/>
    </source>
</evidence>
<gene>
    <name evidence="7" type="ORF">FRZ67_05660</name>
</gene>
<organism evidence="7 8">
    <name type="scientific">Panacibacter ginsenosidivorans</name>
    <dbReference type="NCBI Taxonomy" id="1813871"/>
    <lineage>
        <taxon>Bacteria</taxon>
        <taxon>Pseudomonadati</taxon>
        <taxon>Bacteroidota</taxon>
        <taxon>Chitinophagia</taxon>
        <taxon>Chitinophagales</taxon>
        <taxon>Chitinophagaceae</taxon>
        <taxon>Panacibacter</taxon>
    </lineage>
</organism>
<evidence type="ECO:0000259" key="6">
    <source>
        <dbReference type="PROSITE" id="PS00624"/>
    </source>
</evidence>
<dbReference type="PANTHER" id="PTHR11552">
    <property type="entry name" value="GLUCOSE-METHANOL-CHOLINE GMC OXIDOREDUCTASE"/>
    <property type="match status" value="1"/>
</dbReference>
<dbReference type="Proteomes" id="UP000321533">
    <property type="component" value="Chromosome"/>
</dbReference>
<dbReference type="PROSITE" id="PS00624">
    <property type="entry name" value="GMC_OXRED_2"/>
    <property type="match status" value="1"/>
</dbReference>
<dbReference type="KEGG" id="pgin:FRZ67_05660"/>
<evidence type="ECO:0000256" key="5">
    <source>
        <dbReference type="PIRSR" id="PIRSR000137-2"/>
    </source>
</evidence>
<sequence>MLFDYIIIGAGSAGCVLASRLTEDASCKVLLLEAGGKNKMHLKIPGTYGILHRSSVDWAFWTEPQSFVQNRRLFIPRGKVLGGCSSTNAMAYVRGNAADYNEWALRGNKGWSYDEVLPYFKRSESHEKFGEPYHAKNGPLYVSFAKYPSLLSNIFLEACGQTGIAYNEDYNGAQQQGAGMLQFTIKHNQRHSTATAFLQPAMKRNNLTVRTNAVVKQIIIENDSAKGVEFFKSDTSTEKIYCKKEVILSAGAVQSPQLLLLSGIGDTDTLKNAGIDHKLYLPGVGKNLQDHVWTGTTNLCNIPTANNVIKPANMLKEMISYLLFKKGAFTNSPIEANAFINTGINTRKPDIQFHFAPVNIGNDYKTDIYNLKTYPHINGFGILAILLHPESRGYVTIRSKNAFDAPLIQPYFLQSENDRNNLLKGLKKAMEVADAPAFKPYAPDGLHHPNRNASDDLLMNHIYKSLETLYHPVGTCKMGNDDMAVVNNKLQLHGIKNLRVIDASVMPTIISGNTNAPTIMIAEKGADMIKQTN</sequence>
<accession>A0A5B8V7C2</accession>
<protein>
    <submittedName>
        <fullName evidence="7">Choline dehydrogenase</fullName>
    </submittedName>
</protein>
<evidence type="ECO:0000256" key="2">
    <source>
        <dbReference type="ARBA" id="ARBA00010790"/>
    </source>
</evidence>
<reference evidence="7 8" key="1">
    <citation type="journal article" date="2016" name="Int. J. Syst. Evol. Microbiol.">
        <title>Panacibacter ginsenosidivorans gen. nov., sp. nov., with ginsenoside converting activity isolated from soil of a ginseng field.</title>
        <authorList>
            <person name="Siddiqi M.Z."/>
            <person name="Muhammad Shafi S."/>
            <person name="Choi K.D."/>
            <person name="Im W.T."/>
        </authorList>
    </citation>
    <scope>NUCLEOTIDE SEQUENCE [LARGE SCALE GENOMIC DNA]</scope>
    <source>
        <strain evidence="7 8">Gsoil1550</strain>
    </source>
</reference>
<comment type="cofactor">
    <cofactor evidence="1 5">
        <name>FAD</name>
        <dbReference type="ChEBI" id="CHEBI:57692"/>
    </cofactor>
</comment>
<dbReference type="PIRSF" id="PIRSF000137">
    <property type="entry name" value="Alcohol_oxidase"/>
    <property type="match status" value="1"/>
</dbReference>
<dbReference type="GO" id="GO:0050660">
    <property type="term" value="F:flavin adenine dinucleotide binding"/>
    <property type="evidence" value="ECO:0007669"/>
    <property type="project" value="InterPro"/>
</dbReference>
<keyword evidence="8" id="KW-1185">Reference proteome</keyword>
<dbReference type="PANTHER" id="PTHR11552:SF147">
    <property type="entry name" value="CHOLINE DEHYDROGENASE, MITOCHONDRIAL"/>
    <property type="match status" value="1"/>
</dbReference>
<dbReference type="InterPro" id="IPR012132">
    <property type="entry name" value="GMC_OxRdtase"/>
</dbReference>
<dbReference type="EMBL" id="CP042435">
    <property type="protein sequence ID" value="QEC66813.1"/>
    <property type="molecule type" value="Genomic_DNA"/>
</dbReference>
<comment type="similarity">
    <text evidence="2">Belongs to the GMC oxidoreductase family.</text>
</comment>